<organism evidence="6">
    <name type="scientific">marine metagenome</name>
    <dbReference type="NCBI Taxonomy" id="408172"/>
    <lineage>
        <taxon>unclassified sequences</taxon>
        <taxon>metagenomes</taxon>
        <taxon>ecological metagenomes</taxon>
    </lineage>
</organism>
<keyword evidence="2" id="KW-0805">Transcription regulation</keyword>
<dbReference type="InterPro" id="IPR036271">
    <property type="entry name" value="Tet_transcr_reg_TetR-rel_C_sf"/>
</dbReference>
<dbReference type="SUPFAM" id="SSF46689">
    <property type="entry name" value="Homeodomain-like"/>
    <property type="match status" value="1"/>
</dbReference>
<dbReference type="PROSITE" id="PS01081">
    <property type="entry name" value="HTH_TETR_1"/>
    <property type="match status" value="1"/>
</dbReference>
<keyword evidence="1" id="KW-0678">Repressor</keyword>
<accession>A0A382B4N7</accession>
<dbReference type="PROSITE" id="PS50977">
    <property type="entry name" value="HTH_TETR_2"/>
    <property type="match status" value="1"/>
</dbReference>
<gene>
    <name evidence="6" type="ORF">METZ01_LOCUS161051</name>
</gene>
<dbReference type="Gene3D" id="1.10.357.10">
    <property type="entry name" value="Tetracycline Repressor, domain 2"/>
    <property type="match status" value="1"/>
</dbReference>
<feature type="domain" description="HTH tetR-type" evidence="5">
    <location>
        <begin position="12"/>
        <end position="72"/>
    </location>
</feature>
<keyword evidence="4" id="KW-0804">Transcription</keyword>
<dbReference type="Pfam" id="PF00440">
    <property type="entry name" value="TetR_N"/>
    <property type="match status" value="1"/>
</dbReference>
<dbReference type="EMBL" id="UINC01027992">
    <property type="protein sequence ID" value="SVB08197.1"/>
    <property type="molecule type" value="Genomic_DNA"/>
</dbReference>
<evidence type="ECO:0000256" key="1">
    <source>
        <dbReference type="ARBA" id="ARBA00022491"/>
    </source>
</evidence>
<dbReference type="SUPFAM" id="SSF48498">
    <property type="entry name" value="Tetracyclin repressor-like, C-terminal domain"/>
    <property type="match status" value="1"/>
</dbReference>
<evidence type="ECO:0000259" key="5">
    <source>
        <dbReference type="PROSITE" id="PS50977"/>
    </source>
</evidence>
<dbReference type="AlphaFoldDB" id="A0A382B4N7"/>
<keyword evidence="3" id="KW-0238">DNA-binding</keyword>
<evidence type="ECO:0000256" key="3">
    <source>
        <dbReference type="ARBA" id="ARBA00023125"/>
    </source>
</evidence>
<dbReference type="InterPro" id="IPR009057">
    <property type="entry name" value="Homeodomain-like_sf"/>
</dbReference>
<evidence type="ECO:0000256" key="2">
    <source>
        <dbReference type="ARBA" id="ARBA00023015"/>
    </source>
</evidence>
<protein>
    <recommendedName>
        <fullName evidence="5">HTH tetR-type domain-containing protein</fullName>
    </recommendedName>
</protein>
<sequence length="207" mass="24116">MKRLNIRKENKKNSNLKLISSAIKNISTKGINETTMYDVSHGAGLSQGIVNFHFKSKELLLIETLKFISNEYLESFQKCLIKSGNDPRKKIISIINNDFSSKICSRDKIAVWFTFFSEVKFKPAYHQICKERDLYYQTVTQDILRQLIKNEKSKVLEKNISQGFQALVMGLWLDQLVDPETFSKKKAKQICFDYLKSIFPKQFNKLL</sequence>
<dbReference type="GO" id="GO:0003677">
    <property type="term" value="F:DNA binding"/>
    <property type="evidence" value="ECO:0007669"/>
    <property type="project" value="UniProtKB-KW"/>
</dbReference>
<proteinExistence type="predicted"/>
<reference evidence="6" key="1">
    <citation type="submission" date="2018-05" db="EMBL/GenBank/DDBJ databases">
        <authorList>
            <person name="Lanie J.A."/>
            <person name="Ng W.-L."/>
            <person name="Kazmierczak K.M."/>
            <person name="Andrzejewski T.M."/>
            <person name="Davidsen T.M."/>
            <person name="Wayne K.J."/>
            <person name="Tettelin H."/>
            <person name="Glass J.I."/>
            <person name="Rusch D."/>
            <person name="Podicherti R."/>
            <person name="Tsui H.-C.T."/>
            <person name="Winkler M.E."/>
        </authorList>
    </citation>
    <scope>NUCLEOTIDE SEQUENCE</scope>
</reference>
<dbReference type="InterPro" id="IPR023772">
    <property type="entry name" value="DNA-bd_HTH_TetR-type_CS"/>
</dbReference>
<dbReference type="Pfam" id="PF13977">
    <property type="entry name" value="TetR_C_6"/>
    <property type="match status" value="1"/>
</dbReference>
<dbReference type="InterPro" id="IPR039538">
    <property type="entry name" value="BetI_C"/>
</dbReference>
<name>A0A382B4N7_9ZZZZ</name>
<evidence type="ECO:0000313" key="6">
    <source>
        <dbReference type="EMBL" id="SVB08197.1"/>
    </source>
</evidence>
<evidence type="ECO:0000256" key="4">
    <source>
        <dbReference type="ARBA" id="ARBA00023163"/>
    </source>
</evidence>
<dbReference type="InterPro" id="IPR001647">
    <property type="entry name" value="HTH_TetR"/>
</dbReference>